<dbReference type="EMBL" id="UINC01077579">
    <property type="protein sequence ID" value="SVC17830.1"/>
    <property type="molecule type" value="Genomic_DNA"/>
</dbReference>
<name>A0A382K054_9ZZZZ</name>
<proteinExistence type="predicted"/>
<evidence type="ECO:0000259" key="4">
    <source>
        <dbReference type="SMART" id="SM00797"/>
    </source>
</evidence>
<dbReference type="Pfam" id="PF02626">
    <property type="entry name" value="CT_A_B"/>
    <property type="match status" value="1"/>
</dbReference>
<dbReference type="GO" id="GO:0016787">
    <property type="term" value="F:hydrolase activity"/>
    <property type="evidence" value="ECO:0007669"/>
    <property type="project" value="UniProtKB-KW"/>
</dbReference>
<keyword evidence="3" id="KW-0067">ATP-binding</keyword>
<organism evidence="5">
    <name type="scientific">marine metagenome</name>
    <dbReference type="NCBI Taxonomy" id="408172"/>
    <lineage>
        <taxon>unclassified sequences</taxon>
        <taxon>metagenomes</taxon>
        <taxon>ecological metagenomes</taxon>
    </lineage>
</organism>
<feature type="domain" description="Carboxyltransferase" evidence="4">
    <location>
        <begin position="24"/>
        <end position="132"/>
    </location>
</feature>
<dbReference type="InterPro" id="IPR052708">
    <property type="entry name" value="PxpC"/>
</dbReference>
<evidence type="ECO:0000313" key="5">
    <source>
        <dbReference type="EMBL" id="SVC17830.1"/>
    </source>
</evidence>
<dbReference type="PANTHER" id="PTHR43309:SF3">
    <property type="entry name" value="5-OXOPROLINASE SUBUNIT C"/>
    <property type="match status" value="1"/>
</dbReference>
<keyword evidence="2" id="KW-0378">Hydrolase</keyword>
<accession>A0A382K054</accession>
<dbReference type="InterPro" id="IPR003778">
    <property type="entry name" value="CT_A_B"/>
</dbReference>
<evidence type="ECO:0000256" key="2">
    <source>
        <dbReference type="ARBA" id="ARBA00022801"/>
    </source>
</evidence>
<evidence type="ECO:0000256" key="3">
    <source>
        <dbReference type="ARBA" id="ARBA00022840"/>
    </source>
</evidence>
<protein>
    <recommendedName>
        <fullName evidence="4">Carboxyltransferase domain-containing protein</fullName>
    </recommendedName>
</protein>
<gene>
    <name evidence="5" type="ORF">METZ01_LOCUS270684</name>
</gene>
<dbReference type="AlphaFoldDB" id="A0A382K054"/>
<dbReference type="PANTHER" id="PTHR43309">
    <property type="entry name" value="5-OXOPROLINASE SUBUNIT C"/>
    <property type="match status" value="1"/>
</dbReference>
<feature type="non-terminal residue" evidence="5">
    <location>
        <position position="132"/>
    </location>
</feature>
<dbReference type="SMART" id="SM00797">
    <property type="entry name" value="AHS2"/>
    <property type="match status" value="1"/>
</dbReference>
<reference evidence="5" key="1">
    <citation type="submission" date="2018-05" db="EMBL/GenBank/DDBJ databases">
        <authorList>
            <person name="Lanie J.A."/>
            <person name="Ng W.-L."/>
            <person name="Kazmierczak K.M."/>
            <person name="Andrzejewski T.M."/>
            <person name="Davidsen T.M."/>
            <person name="Wayne K.J."/>
            <person name="Tettelin H."/>
            <person name="Glass J.I."/>
            <person name="Rusch D."/>
            <person name="Podicherti R."/>
            <person name="Tsui H.-C.T."/>
            <person name="Winkler M.E."/>
        </authorList>
    </citation>
    <scope>NUCLEOTIDE SEQUENCE</scope>
</reference>
<dbReference type="GO" id="GO:0005524">
    <property type="term" value="F:ATP binding"/>
    <property type="evidence" value="ECO:0007669"/>
    <property type="project" value="UniProtKB-KW"/>
</dbReference>
<evidence type="ECO:0000256" key="1">
    <source>
        <dbReference type="ARBA" id="ARBA00022741"/>
    </source>
</evidence>
<sequence length="132" mass="13921">MLVVIKPGLETSVQDLPGRIGYWEQGFPFSGPMDFWSFQLANLLVGNAPGAAGLECQFTGPTLGFQRDAIIALTGADMAPLLDGEPVPMWQSFAVCAGQTLDLGFARIGARTYLAIAGAIKTPSVLGSRATF</sequence>
<keyword evidence="1" id="KW-0547">Nucleotide-binding</keyword>